<evidence type="ECO:0008006" key="3">
    <source>
        <dbReference type="Google" id="ProtNLM"/>
    </source>
</evidence>
<keyword evidence="2" id="KW-1185">Reference proteome</keyword>
<accession>A0ABX2TK79</accession>
<evidence type="ECO:0000313" key="1">
    <source>
        <dbReference type="EMBL" id="NYZ24646.1"/>
    </source>
</evidence>
<dbReference type="EMBL" id="JABFDB010000042">
    <property type="protein sequence ID" value="NYZ24646.1"/>
    <property type="molecule type" value="Genomic_DNA"/>
</dbReference>
<protein>
    <recommendedName>
        <fullName evidence="3">DUF2188 domain-containing protein</fullName>
    </recommendedName>
</protein>
<sequence>MAVELSFTPCPPLLQARRRAAPRARFDGTTKRWTMTQAEYAAFWVEAIGARHDQLITVHLVDGRPVVETTPR</sequence>
<dbReference type="RefSeq" id="WP_180286423.1">
    <property type="nucleotide sequence ID" value="NZ_JABFDB010000042.1"/>
</dbReference>
<comment type="caution">
    <text evidence="1">The sequence shown here is derived from an EMBL/GenBank/DDBJ whole genome shotgun (WGS) entry which is preliminary data.</text>
</comment>
<gene>
    <name evidence="1" type="ORF">HND93_33500</name>
</gene>
<evidence type="ECO:0000313" key="2">
    <source>
        <dbReference type="Proteomes" id="UP000584642"/>
    </source>
</evidence>
<reference evidence="1 2" key="1">
    <citation type="submission" date="2020-05" db="EMBL/GenBank/DDBJ databases">
        <title>Azospirillum oleiclasticum sp. nov, a nitrogen-fixing and heavy crude oil-emulsifying bacterium isolated from the crude oil of Yumen Oilfield.</title>
        <authorList>
            <person name="Wu D."/>
            <person name="Cai M."/>
            <person name="Zhang X."/>
        </authorList>
    </citation>
    <scope>NUCLEOTIDE SEQUENCE [LARGE SCALE GENOMIC DNA]</scope>
    <source>
        <strain evidence="1 2">ROY-1-1-2</strain>
    </source>
</reference>
<organism evidence="1 2">
    <name type="scientific">Azospirillum oleiclasticum</name>
    <dbReference type="NCBI Taxonomy" id="2735135"/>
    <lineage>
        <taxon>Bacteria</taxon>
        <taxon>Pseudomonadati</taxon>
        <taxon>Pseudomonadota</taxon>
        <taxon>Alphaproteobacteria</taxon>
        <taxon>Rhodospirillales</taxon>
        <taxon>Azospirillaceae</taxon>
        <taxon>Azospirillum</taxon>
    </lineage>
</organism>
<dbReference type="Proteomes" id="UP000584642">
    <property type="component" value="Unassembled WGS sequence"/>
</dbReference>
<proteinExistence type="predicted"/>
<name>A0ABX2TK79_9PROT</name>